<dbReference type="HOGENOM" id="CLU_141865_0_0_1"/>
<organism evidence="2 3">
    <name type="scientific">Leersia perrieri</name>
    <dbReference type="NCBI Taxonomy" id="77586"/>
    <lineage>
        <taxon>Eukaryota</taxon>
        <taxon>Viridiplantae</taxon>
        <taxon>Streptophyta</taxon>
        <taxon>Embryophyta</taxon>
        <taxon>Tracheophyta</taxon>
        <taxon>Spermatophyta</taxon>
        <taxon>Magnoliopsida</taxon>
        <taxon>Liliopsida</taxon>
        <taxon>Poales</taxon>
        <taxon>Poaceae</taxon>
        <taxon>BOP clade</taxon>
        <taxon>Oryzoideae</taxon>
        <taxon>Oryzeae</taxon>
        <taxon>Oryzinae</taxon>
        <taxon>Leersia</taxon>
    </lineage>
</organism>
<protein>
    <submittedName>
        <fullName evidence="2">Uncharacterized protein</fullName>
    </submittedName>
</protein>
<evidence type="ECO:0000256" key="1">
    <source>
        <dbReference type="SAM" id="Coils"/>
    </source>
</evidence>
<accession>A0A0D9WHV0</accession>
<reference evidence="3" key="2">
    <citation type="submission" date="2013-12" db="EMBL/GenBank/DDBJ databases">
        <authorList>
            <person name="Yu Y."/>
            <person name="Lee S."/>
            <person name="de Baynast K."/>
            <person name="Wissotski M."/>
            <person name="Liu L."/>
            <person name="Talag J."/>
            <person name="Goicoechea J."/>
            <person name="Angelova A."/>
            <person name="Jetty R."/>
            <person name="Kudrna D."/>
            <person name="Golser W."/>
            <person name="Rivera L."/>
            <person name="Zhang J."/>
            <person name="Wing R."/>
        </authorList>
    </citation>
    <scope>NUCLEOTIDE SEQUENCE</scope>
</reference>
<dbReference type="Proteomes" id="UP000032180">
    <property type="component" value="Chromosome 5"/>
</dbReference>
<keyword evidence="3" id="KW-1185">Reference proteome</keyword>
<evidence type="ECO:0000313" key="3">
    <source>
        <dbReference type="Proteomes" id="UP000032180"/>
    </source>
</evidence>
<dbReference type="EnsemblPlants" id="LPERR05G16470.1">
    <property type="protein sequence ID" value="LPERR05G16470.1"/>
    <property type="gene ID" value="LPERR05G16470"/>
</dbReference>
<dbReference type="Gramene" id="LPERR05G16470.1">
    <property type="protein sequence ID" value="LPERR05G16470.1"/>
    <property type="gene ID" value="LPERR05G16470"/>
</dbReference>
<keyword evidence="1" id="KW-0175">Coiled coil</keyword>
<reference evidence="2 3" key="1">
    <citation type="submission" date="2012-08" db="EMBL/GenBank/DDBJ databases">
        <title>Oryza genome evolution.</title>
        <authorList>
            <person name="Wing R.A."/>
        </authorList>
    </citation>
    <scope>NUCLEOTIDE SEQUENCE</scope>
</reference>
<proteinExistence type="predicted"/>
<dbReference type="AlphaFoldDB" id="A0A0D9WHV0"/>
<reference evidence="2" key="3">
    <citation type="submission" date="2015-04" db="UniProtKB">
        <authorList>
            <consortium name="EnsemblPlants"/>
        </authorList>
    </citation>
    <scope>IDENTIFICATION</scope>
</reference>
<name>A0A0D9WHV0_9ORYZ</name>
<evidence type="ECO:0000313" key="2">
    <source>
        <dbReference type="EnsemblPlants" id="LPERR05G16470.1"/>
    </source>
</evidence>
<sequence>MKEKNSAEAKLAHAVVLNVKLHEQANYYKDKLETLLKKHEDLKRKSTKELSAMKTKHNEEFLKMKTELDEARRVNAEFCQAVEPILDNLHVATVGTNTSSFETVVELLQSAPSRLKKIILKSASVACGQTLAVIIPEEIWVQNSQTQGKIEDNRVTL</sequence>
<feature type="coiled-coil region" evidence="1">
    <location>
        <begin position="25"/>
        <end position="56"/>
    </location>
</feature>